<dbReference type="Proteomes" id="UP000657574">
    <property type="component" value="Unassembled WGS sequence"/>
</dbReference>
<evidence type="ECO:0000313" key="4">
    <source>
        <dbReference type="EMBL" id="GGJ40396.1"/>
    </source>
</evidence>
<gene>
    <name evidence="4" type="ORF">GCM10010121_059330</name>
</gene>
<keyword evidence="5" id="KW-1185">Reference proteome</keyword>
<keyword evidence="2" id="KW-0479">Metal-binding</keyword>
<dbReference type="GO" id="GO:0003824">
    <property type="term" value="F:catalytic activity"/>
    <property type="evidence" value="ECO:0007669"/>
    <property type="project" value="InterPro"/>
</dbReference>
<dbReference type="InterPro" id="IPR051121">
    <property type="entry name" value="FAH"/>
</dbReference>
<evidence type="ECO:0000256" key="1">
    <source>
        <dbReference type="ARBA" id="ARBA00010211"/>
    </source>
</evidence>
<dbReference type="EMBL" id="BMQA01000024">
    <property type="protein sequence ID" value="GGJ40396.1"/>
    <property type="molecule type" value="Genomic_DNA"/>
</dbReference>
<dbReference type="PANTHER" id="PTHR42796">
    <property type="entry name" value="FUMARYLACETOACETATE HYDROLASE DOMAIN-CONTAINING PROTEIN 2A-RELATED"/>
    <property type="match status" value="1"/>
</dbReference>
<dbReference type="InterPro" id="IPR011234">
    <property type="entry name" value="Fumarylacetoacetase-like_C"/>
</dbReference>
<dbReference type="PANTHER" id="PTHR42796:SF4">
    <property type="entry name" value="FUMARYLACETOACETATE HYDROLASE DOMAIN-CONTAINING PROTEIN 2A"/>
    <property type="match status" value="1"/>
</dbReference>
<protein>
    <recommendedName>
        <fullName evidence="3">Fumarylacetoacetase-like C-terminal domain-containing protein</fullName>
    </recommendedName>
</protein>
<proteinExistence type="inferred from homology"/>
<dbReference type="InterPro" id="IPR036663">
    <property type="entry name" value="Fumarylacetoacetase_C_sf"/>
</dbReference>
<dbReference type="Pfam" id="PF01557">
    <property type="entry name" value="FAA_hydrolase"/>
    <property type="match status" value="1"/>
</dbReference>
<evidence type="ECO:0000256" key="2">
    <source>
        <dbReference type="ARBA" id="ARBA00022723"/>
    </source>
</evidence>
<name>A0A917NYB3_9ACTN</name>
<organism evidence="4 5">
    <name type="scientific">Streptomyces brasiliensis</name>
    <dbReference type="NCBI Taxonomy" id="1954"/>
    <lineage>
        <taxon>Bacteria</taxon>
        <taxon>Bacillati</taxon>
        <taxon>Actinomycetota</taxon>
        <taxon>Actinomycetes</taxon>
        <taxon>Kitasatosporales</taxon>
        <taxon>Streptomycetaceae</taxon>
        <taxon>Streptomyces</taxon>
    </lineage>
</organism>
<dbReference type="GO" id="GO:0044281">
    <property type="term" value="P:small molecule metabolic process"/>
    <property type="evidence" value="ECO:0007669"/>
    <property type="project" value="UniProtKB-ARBA"/>
</dbReference>
<reference evidence="4" key="1">
    <citation type="journal article" date="2014" name="Int. J. Syst. Evol. Microbiol.">
        <title>Complete genome sequence of Corynebacterium casei LMG S-19264T (=DSM 44701T), isolated from a smear-ripened cheese.</title>
        <authorList>
            <consortium name="US DOE Joint Genome Institute (JGI-PGF)"/>
            <person name="Walter F."/>
            <person name="Albersmeier A."/>
            <person name="Kalinowski J."/>
            <person name="Ruckert C."/>
        </authorList>
    </citation>
    <scope>NUCLEOTIDE SEQUENCE</scope>
    <source>
        <strain evidence="4">JCM 3086</strain>
    </source>
</reference>
<evidence type="ECO:0000259" key="3">
    <source>
        <dbReference type="Pfam" id="PF01557"/>
    </source>
</evidence>
<evidence type="ECO:0000313" key="5">
    <source>
        <dbReference type="Proteomes" id="UP000657574"/>
    </source>
</evidence>
<comment type="similarity">
    <text evidence="1">Belongs to the FAH family.</text>
</comment>
<feature type="domain" description="Fumarylacetoacetase-like C-terminal" evidence="3">
    <location>
        <begin position="2"/>
        <end position="75"/>
    </location>
</feature>
<dbReference type="GO" id="GO:0046872">
    <property type="term" value="F:metal ion binding"/>
    <property type="evidence" value="ECO:0007669"/>
    <property type="project" value="UniProtKB-KW"/>
</dbReference>
<dbReference type="AlphaFoldDB" id="A0A917NYB3"/>
<dbReference type="Gene3D" id="3.90.850.10">
    <property type="entry name" value="Fumarylacetoacetase-like, C-terminal domain"/>
    <property type="match status" value="1"/>
</dbReference>
<accession>A0A917NYB3</accession>
<dbReference type="SUPFAM" id="SSF56529">
    <property type="entry name" value="FAH"/>
    <property type="match status" value="1"/>
</dbReference>
<comment type="caution">
    <text evidence="4">The sequence shown here is derived from an EMBL/GenBank/DDBJ whole genome shotgun (WGS) entry which is preliminary data.</text>
</comment>
<reference evidence="4" key="2">
    <citation type="submission" date="2020-09" db="EMBL/GenBank/DDBJ databases">
        <authorList>
            <person name="Sun Q."/>
            <person name="Ohkuma M."/>
        </authorList>
    </citation>
    <scope>NUCLEOTIDE SEQUENCE</scope>
    <source>
        <strain evidence="4">JCM 3086</strain>
    </source>
</reference>
<sequence length="151" mass="16014">MGLNYRDHAAETGAQIPGEPVVFLKDPSTVVGPYDTVLIPRHSHKTGWEVELGVVVGTRARYLESPARARAHVAGHRSNGRRARGGLCRRLPGKPIVGIDDGNGARCGWGSNTPAGPPQLVILPREQAFLSRTTAGDTAGRRALRGAAPGR</sequence>